<name>A0ABN0FDF1_9BURK</name>
<evidence type="ECO:0000313" key="4">
    <source>
        <dbReference type="EMBL" id="EIM96651.1"/>
    </source>
</evidence>
<evidence type="ECO:0000313" key="5">
    <source>
        <dbReference type="Proteomes" id="UP000004980"/>
    </source>
</evidence>
<dbReference type="InterPro" id="IPR050595">
    <property type="entry name" value="Bact_response_regulator"/>
</dbReference>
<sequence>MANILLVDNDAENLWSLRIALVGGGHRVMVAADAGRALAILRHEAVEIMITDYQMPGIDGVQLCEMTRSQPAHSSLPIVLQSAATELAYAPRVWTHFLRRPASIRELIALIDVHAAARLTRAVHVSAGAVRRCTELAASRWSAVNAGCWP</sequence>
<reference evidence="4 5" key="1">
    <citation type="journal article" date="2012" name="J. Bacteriol.">
        <title>Draft Genome Sequence of the Soil Bacterium Burkholderia terrae Strain BS001, Which Interacts with Fungal Surface Structures.</title>
        <authorList>
            <person name="Nazir R."/>
            <person name="Hansen M.A."/>
            <person name="Sorensen S."/>
            <person name="van Elsas J.D."/>
        </authorList>
    </citation>
    <scope>NUCLEOTIDE SEQUENCE [LARGE SCALE GENOMIC DNA]</scope>
    <source>
        <strain evidence="4 5">BS001</strain>
    </source>
</reference>
<dbReference type="Pfam" id="PF00072">
    <property type="entry name" value="Response_reg"/>
    <property type="match status" value="1"/>
</dbReference>
<dbReference type="CDD" id="cd00156">
    <property type="entry name" value="REC"/>
    <property type="match status" value="1"/>
</dbReference>
<comment type="caution">
    <text evidence="4">The sequence shown here is derived from an EMBL/GenBank/DDBJ whole genome shotgun (WGS) entry which is preliminary data.</text>
</comment>
<feature type="domain" description="Response regulatory" evidence="3">
    <location>
        <begin position="3"/>
        <end position="115"/>
    </location>
</feature>
<evidence type="ECO:0000256" key="1">
    <source>
        <dbReference type="ARBA" id="ARBA00022553"/>
    </source>
</evidence>
<dbReference type="Gene3D" id="3.40.50.2300">
    <property type="match status" value="1"/>
</dbReference>
<protein>
    <submittedName>
        <fullName evidence="4">Response regulator receiver protein</fullName>
    </submittedName>
</protein>
<proteinExistence type="predicted"/>
<accession>A0ABN0FDF1</accession>
<feature type="modified residue" description="4-aspartylphosphate" evidence="2">
    <location>
        <position position="52"/>
    </location>
</feature>
<keyword evidence="1 2" id="KW-0597">Phosphoprotein</keyword>
<dbReference type="PANTHER" id="PTHR44591:SF3">
    <property type="entry name" value="RESPONSE REGULATORY DOMAIN-CONTAINING PROTEIN"/>
    <property type="match status" value="1"/>
</dbReference>
<dbReference type="PANTHER" id="PTHR44591">
    <property type="entry name" value="STRESS RESPONSE REGULATOR PROTEIN 1"/>
    <property type="match status" value="1"/>
</dbReference>
<dbReference type="SMART" id="SM00448">
    <property type="entry name" value="REC"/>
    <property type="match status" value="1"/>
</dbReference>
<organism evidence="4 5">
    <name type="scientific">Paraburkholderia hospita</name>
    <dbReference type="NCBI Taxonomy" id="169430"/>
    <lineage>
        <taxon>Bacteria</taxon>
        <taxon>Pseudomonadati</taxon>
        <taxon>Pseudomonadota</taxon>
        <taxon>Betaproteobacteria</taxon>
        <taxon>Burkholderiales</taxon>
        <taxon>Burkholderiaceae</taxon>
        <taxon>Paraburkholderia</taxon>
    </lineage>
</organism>
<dbReference type="InterPro" id="IPR011006">
    <property type="entry name" value="CheY-like_superfamily"/>
</dbReference>
<keyword evidence="5" id="KW-1185">Reference proteome</keyword>
<gene>
    <name evidence="4" type="ORF">WQE_33021</name>
</gene>
<dbReference type="SUPFAM" id="SSF52172">
    <property type="entry name" value="CheY-like"/>
    <property type="match status" value="1"/>
</dbReference>
<dbReference type="PROSITE" id="PS50110">
    <property type="entry name" value="RESPONSE_REGULATORY"/>
    <property type="match status" value="1"/>
</dbReference>
<dbReference type="InterPro" id="IPR001789">
    <property type="entry name" value="Sig_transdc_resp-reg_receiver"/>
</dbReference>
<evidence type="ECO:0000256" key="2">
    <source>
        <dbReference type="PROSITE-ProRule" id="PRU00169"/>
    </source>
</evidence>
<evidence type="ECO:0000259" key="3">
    <source>
        <dbReference type="PROSITE" id="PS50110"/>
    </source>
</evidence>
<dbReference type="EMBL" id="AKAU01000186">
    <property type="protein sequence ID" value="EIM96651.1"/>
    <property type="molecule type" value="Genomic_DNA"/>
</dbReference>
<dbReference type="Proteomes" id="UP000004980">
    <property type="component" value="Unassembled WGS sequence"/>
</dbReference>